<reference evidence="2" key="1">
    <citation type="submission" date="2020-06" db="EMBL/GenBank/DDBJ databases">
        <title>Legume-microbial interactions unlock mineral nutrients during tropical forest succession.</title>
        <authorList>
            <person name="Epihov D.Z."/>
        </authorList>
    </citation>
    <scope>NUCLEOTIDE SEQUENCE [LARGE SCALE GENOMIC DNA]</scope>
    <source>
        <strain evidence="2">Pan2503</strain>
    </source>
</reference>
<sequence>MKAAVHMAFSTLISFSPAVLSAQAPARQQPEFIKQGQQLMREGKLAEALALYRQTLQSSPVSLPANIAAGDVLDLMGKGEDARKYFQKAIDVAEKPEQKASAERAMAMSYAFEGNCKKIVEFEQKVFDYYVSMRDFFQQGEIADEAARACIDSGDLDTALHWYQVGHDTGLKEPDIKPARVDLWNFRWEHAQARLAARRGNLAEAQDHVTAAKAILDKGAIPEQAQFFPYLRGYVAFYGQDYKTAVEELLKANQNDPFIQCLLGQTYEKLAERDKAIASYRKGAAAIAHNPPAAYAVPFAKKRLASSAG</sequence>
<dbReference type="Gene3D" id="1.25.40.10">
    <property type="entry name" value="Tetratricopeptide repeat domain"/>
    <property type="match status" value="2"/>
</dbReference>
<feature type="chain" id="PRO_5030650890" evidence="1">
    <location>
        <begin position="22"/>
        <end position="309"/>
    </location>
</feature>
<dbReference type="AlphaFoldDB" id="A0A7V8T048"/>
<organism evidence="2 3">
    <name type="scientific">Candidatus Acidiferrum panamense</name>
    <dbReference type="NCBI Taxonomy" id="2741543"/>
    <lineage>
        <taxon>Bacteria</taxon>
        <taxon>Pseudomonadati</taxon>
        <taxon>Acidobacteriota</taxon>
        <taxon>Terriglobia</taxon>
        <taxon>Candidatus Acidiferrales</taxon>
        <taxon>Candidatus Acidiferrum</taxon>
    </lineage>
</organism>
<keyword evidence="1" id="KW-0732">Signal</keyword>
<accession>A0A7V8T048</accession>
<proteinExistence type="predicted"/>
<name>A0A7V8T048_9BACT</name>
<keyword evidence="3" id="KW-1185">Reference proteome</keyword>
<protein>
    <submittedName>
        <fullName evidence="2">Tetratricopeptide repeat protein</fullName>
    </submittedName>
</protein>
<dbReference type="InterPro" id="IPR011990">
    <property type="entry name" value="TPR-like_helical_dom_sf"/>
</dbReference>
<dbReference type="SUPFAM" id="SSF48452">
    <property type="entry name" value="TPR-like"/>
    <property type="match status" value="1"/>
</dbReference>
<comment type="caution">
    <text evidence="2">The sequence shown here is derived from an EMBL/GenBank/DDBJ whole genome shotgun (WGS) entry which is preliminary data.</text>
</comment>
<dbReference type="SMART" id="SM00028">
    <property type="entry name" value="TPR"/>
    <property type="match status" value="3"/>
</dbReference>
<dbReference type="Pfam" id="PF14559">
    <property type="entry name" value="TPR_19"/>
    <property type="match status" value="1"/>
</dbReference>
<dbReference type="Proteomes" id="UP000567293">
    <property type="component" value="Unassembled WGS sequence"/>
</dbReference>
<gene>
    <name evidence="2" type="ORF">HRJ53_26990</name>
</gene>
<evidence type="ECO:0000313" key="2">
    <source>
        <dbReference type="EMBL" id="MBA0088651.1"/>
    </source>
</evidence>
<dbReference type="InterPro" id="IPR019734">
    <property type="entry name" value="TPR_rpt"/>
</dbReference>
<evidence type="ECO:0000256" key="1">
    <source>
        <dbReference type="SAM" id="SignalP"/>
    </source>
</evidence>
<evidence type="ECO:0000313" key="3">
    <source>
        <dbReference type="Proteomes" id="UP000567293"/>
    </source>
</evidence>
<dbReference type="EMBL" id="JACDQQ010002611">
    <property type="protein sequence ID" value="MBA0088651.1"/>
    <property type="molecule type" value="Genomic_DNA"/>
</dbReference>
<feature type="signal peptide" evidence="1">
    <location>
        <begin position="1"/>
        <end position="21"/>
    </location>
</feature>
<dbReference type="Pfam" id="PF13181">
    <property type="entry name" value="TPR_8"/>
    <property type="match status" value="1"/>
</dbReference>